<feature type="region of interest" description="Disordered" evidence="1">
    <location>
        <begin position="154"/>
        <end position="179"/>
    </location>
</feature>
<protein>
    <submittedName>
        <fullName evidence="3">Uncharacterized protein</fullName>
    </submittedName>
</protein>
<dbReference type="HOGENOM" id="CLU_876945_0_0_11"/>
<dbReference type="STRING" id="479432.Sros_0088"/>
<dbReference type="AlphaFoldDB" id="D2AXG4"/>
<evidence type="ECO:0000313" key="4">
    <source>
        <dbReference type="Proteomes" id="UP000002029"/>
    </source>
</evidence>
<evidence type="ECO:0000256" key="1">
    <source>
        <dbReference type="SAM" id="MobiDB-lite"/>
    </source>
</evidence>
<dbReference type="KEGG" id="sro:Sros_0088"/>
<evidence type="ECO:0000313" key="3">
    <source>
        <dbReference type="EMBL" id="ACZ83144.1"/>
    </source>
</evidence>
<gene>
    <name evidence="3" type="ordered locus">Sros_0088</name>
</gene>
<dbReference type="NCBIfam" id="NF038083">
    <property type="entry name" value="CU044_5270_fam"/>
    <property type="match status" value="1"/>
</dbReference>
<proteinExistence type="predicted"/>
<dbReference type="OrthoDB" id="3509545at2"/>
<keyword evidence="2" id="KW-0472">Membrane</keyword>
<dbReference type="eggNOG" id="ENOG502ZP30">
    <property type="taxonomic scope" value="Bacteria"/>
</dbReference>
<sequence>MNEIELLKSLRDEVPEQPDLRTEEHRLLAVIREGSSASRRRPARPAARLRWGLALGGAGALAAAVVVAVAVAQPAAVPQPGGTAQPGNRQPAVRPPDAVVVLENAALVATRTRTADIRPDQWFYIKESQHMGDDLPTFEHWSRMDGRGSALREEGGELKIGDGEPNARTDPARTQRELESLPTDPDALLEHFRNLKEERTPLSICRPHCPEGTEGDVRAFGAIGWYMKFGPVIPADKTAAMYRALAKIPNVTIEENTADGDGRKGIGVVLTVGESKGYYILDPGDYHYLGMKVVDADGTFAMSVLDSGVVDGPGRTP</sequence>
<dbReference type="Proteomes" id="UP000002029">
    <property type="component" value="Chromosome"/>
</dbReference>
<keyword evidence="2" id="KW-0812">Transmembrane</keyword>
<dbReference type="InterPro" id="IPR047789">
    <property type="entry name" value="CU044_5270-like"/>
</dbReference>
<reference evidence="3 4" key="1">
    <citation type="journal article" date="2010" name="Stand. Genomic Sci.">
        <title>Complete genome sequence of Streptosporangium roseum type strain (NI 9100).</title>
        <authorList>
            <person name="Nolan M."/>
            <person name="Sikorski J."/>
            <person name="Jando M."/>
            <person name="Lucas S."/>
            <person name="Lapidus A."/>
            <person name="Glavina Del Rio T."/>
            <person name="Chen F."/>
            <person name="Tice H."/>
            <person name="Pitluck S."/>
            <person name="Cheng J.F."/>
            <person name="Chertkov O."/>
            <person name="Sims D."/>
            <person name="Meincke L."/>
            <person name="Brettin T."/>
            <person name="Han C."/>
            <person name="Detter J.C."/>
            <person name="Bruce D."/>
            <person name="Goodwin L."/>
            <person name="Land M."/>
            <person name="Hauser L."/>
            <person name="Chang Y.J."/>
            <person name="Jeffries C.D."/>
            <person name="Ivanova N."/>
            <person name="Mavromatis K."/>
            <person name="Mikhailova N."/>
            <person name="Chen A."/>
            <person name="Palaniappan K."/>
            <person name="Chain P."/>
            <person name="Rohde M."/>
            <person name="Goker M."/>
            <person name="Bristow J."/>
            <person name="Eisen J.A."/>
            <person name="Markowitz V."/>
            <person name="Hugenholtz P."/>
            <person name="Kyrpides N.C."/>
            <person name="Klenk H.P."/>
        </authorList>
    </citation>
    <scope>NUCLEOTIDE SEQUENCE [LARGE SCALE GENOMIC DNA]</scope>
    <source>
        <strain evidence="4">ATCC 12428 / DSM 43021 / JCM 3005 / NI 9100</strain>
    </source>
</reference>
<feature type="transmembrane region" description="Helical" evidence="2">
    <location>
        <begin position="49"/>
        <end position="72"/>
    </location>
</feature>
<keyword evidence="2" id="KW-1133">Transmembrane helix</keyword>
<dbReference type="RefSeq" id="WP_012886890.1">
    <property type="nucleotide sequence ID" value="NC_013595.1"/>
</dbReference>
<keyword evidence="4" id="KW-1185">Reference proteome</keyword>
<accession>D2AXG4</accession>
<dbReference type="EMBL" id="CP001814">
    <property type="protein sequence ID" value="ACZ83144.1"/>
    <property type="molecule type" value="Genomic_DNA"/>
</dbReference>
<name>D2AXG4_STRRD</name>
<organism evidence="3 4">
    <name type="scientific">Streptosporangium roseum (strain ATCC 12428 / DSM 43021 / JCM 3005 / KCTC 9067 / NCIMB 10171 / NRRL 2505 / NI 9100)</name>
    <dbReference type="NCBI Taxonomy" id="479432"/>
    <lineage>
        <taxon>Bacteria</taxon>
        <taxon>Bacillati</taxon>
        <taxon>Actinomycetota</taxon>
        <taxon>Actinomycetes</taxon>
        <taxon>Streptosporangiales</taxon>
        <taxon>Streptosporangiaceae</taxon>
        <taxon>Streptosporangium</taxon>
    </lineage>
</organism>
<evidence type="ECO:0000256" key="2">
    <source>
        <dbReference type="SAM" id="Phobius"/>
    </source>
</evidence>